<accession>F3QXX4</accession>
<dbReference type="GO" id="GO:0016787">
    <property type="term" value="F:hydrolase activity"/>
    <property type="evidence" value="ECO:0007669"/>
    <property type="project" value="UniProtKB-KW"/>
</dbReference>
<protein>
    <submittedName>
        <fullName evidence="7">DNA mismatch endonuclease Vsr</fullName>
    </submittedName>
</protein>
<dbReference type="Pfam" id="PF03852">
    <property type="entry name" value="Vsr"/>
    <property type="match status" value="1"/>
</dbReference>
<keyword evidence="4" id="KW-0378">Hydrolase</keyword>
<dbReference type="eggNOG" id="COG3727">
    <property type="taxonomic scope" value="Bacteria"/>
</dbReference>
<evidence type="ECO:0000313" key="7">
    <source>
        <dbReference type="EMBL" id="EGG51008.1"/>
    </source>
</evidence>
<evidence type="ECO:0000256" key="6">
    <source>
        <dbReference type="ARBA" id="ARBA00029466"/>
    </source>
</evidence>
<dbReference type="Gene3D" id="3.40.960.10">
    <property type="entry name" value="VSR Endonuclease"/>
    <property type="match status" value="1"/>
</dbReference>
<evidence type="ECO:0000256" key="5">
    <source>
        <dbReference type="ARBA" id="ARBA00023204"/>
    </source>
</evidence>
<dbReference type="EMBL" id="AFBR01000090">
    <property type="protein sequence ID" value="EGG51008.1"/>
    <property type="molecule type" value="Genomic_DNA"/>
</dbReference>
<evidence type="ECO:0000256" key="4">
    <source>
        <dbReference type="ARBA" id="ARBA00022801"/>
    </source>
</evidence>
<sequence>MRGGFVIKSNSMDIWSKKKRSAVMARIRSRDTKPEWIVRRYLFSRGYRYRKNVKGLPGTPDIVLRKYGIVIFIHGCFWHGHEVDGHLPHSNIDFWRKKIERNKQRDARDKEALKQMGWRVMTVWECQLKPAVRKQTLLEIEYHINHTFLERFELKTPRLYDMGGHEEASGMVAEGDVEYGKK</sequence>
<keyword evidence="2 7" id="KW-0255">Endonuclease</keyword>
<dbReference type="AlphaFoldDB" id="F3QXX4"/>
<dbReference type="SUPFAM" id="SSF52980">
    <property type="entry name" value="Restriction endonuclease-like"/>
    <property type="match status" value="1"/>
</dbReference>
<comment type="caution">
    <text evidence="7">The sequence shown here is derived from an EMBL/GenBank/DDBJ whole genome shotgun (WGS) entry which is preliminary data.</text>
</comment>
<comment type="similarity">
    <text evidence="6">Belongs to the Vsr family.</text>
</comment>
<keyword evidence="5" id="KW-0234">DNA repair</keyword>
<organism evidence="7 8">
    <name type="scientific">Paraprevotella xylaniphila YIT 11841</name>
    <dbReference type="NCBI Taxonomy" id="762982"/>
    <lineage>
        <taxon>Bacteria</taxon>
        <taxon>Pseudomonadati</taxon>
        <taxon>Bacteroidota</taxon>
        <taxon>Bacteroidia</taxon>
        <taxon>Bacteroidales</taxon>
        <taxon>Prevotellaceae</taxon>
        <taxon>Paraprevotella</taxon>
    </lineage>
</organism>
<keyword evidence="3" id="KW-0227">DNA damage</keyword>
<dbReference type="GO" id="GO:0004519">
    <property type="term" value="F:endonuclease activity"/>
    <property type="evidence" value="ECO:0007669"/>
    <property type="project" value="UniProtKB-KW"/>
</dbReference>
<name>F3QXX4_9BACT</name>
<evidence type="ECO:0000313" key="8">
    <source>
        <dbReference type="Proteomes" id="UP000005546"/>
    </source>
</evidence>
<evidence type="ECO:0000256" key="1">
    <source>
        <dbReference type="ARBA" id="ARBA00022722"/>
    </source>
</evidence>
<dbReference type="GO" id="GO:0006298">
    <property type="term" value="P:mismatch repair"/>
    <property type="evidence" value="ECO:0007669"/>
    <property type="project" value="InterPro"/>
</dbReference>
<dbReference type="STRING" id="762982.HMPREF9442_03064"/>
<dbReference type="CDD" id="cd00221">
    <property type="entry name" value="Vsr"/>
    <property type="match status" value="1"/>
</dbReference>
<dbReference type="InterPro" id="IPR011335">
    <property type="entry name" value="Restrct_endonuc-II-like"/>
</dbReference>
<evidence type="ECO:0000256" key="2">
    <source>
        <dbReference type="ARBA" id="ARBA00022759"/>
    </source>
</evidence>
<dbReference type="InterPro" id="IPR004603">
    <property type="entry name" value="DNA_mismatch_endonuc_vsr"/>
</dbReference>
<proteinExistence type="inferred from homology"/>
<dbReference type="NCBIfam" id="TIGR00632">
    <property type="entry name" value="vsr"/>
    <property type="match status" value="1"/>
</dbReference>
<dbReference type="HOGENOM" id="CLU_111913_1_1_10"/>
<keyword evidence="1" id="KW-0540">Nuclease</keyword>
<keyword evidence="8" id="KW-1185">Reference proteome</keyword>
<evidence type="ECO:0000256" key="3">
    <source>
        <dbReference type="ARBA" id="ARBA00022763"/>
    </source>
</evidence>
<gene>
    <name evidence="7" type="ORF">HMPREF9442_03064</name>
</gene>
<reference evidence="7 8" key="1">
    <citation type="submission" date="2011-02" db="EMBL/GenBank/DDBJ databases">
        <authorList>
            <person name="Weinstock G."/>
            <person name="Sodergren E."/>
            <person name="Clifton S."/>
            <person name="Fulton L."/>
            <person name="Fulton B."/>
            <person name="Courtney L."/>
            <person name="Fronick C."/>
            <person name="Harrison M."/>
            <person name="Strong C."/>
            <person name="Farmer C."/>
            <person name="Delahaunty K."/>
            <person name="Markovic C."/>
            <person name="Hall O."/>
            <person name="Minx P."/>
            <person name="Tomlinson C."/>
            <person name="Mitreva M."/>
            <person name="Hou S."/>
            <person name="Chen J."/>
            <person name="Wollam A."/>
            <person name="Pepin K.H."/>
            <person name="Johnson M."/>
            <person name="Bhonagiri V."/>
            <person name="Zhang X."/>
            <person name="Suruliraj S."/>
            <person name="Warren W."/>
            <person name="Chinwalla A."/>
            <person name="Mardis E.R."/>
            <person name="Wilson R.K."/>
        </authorList>
    </citation>
    <scope>NUCLEOTIDE SEQUENCE [LARGE SCALE GENOMIC DNA]</scope>
    <source>
        <strain evidence="7 8">YIT 11841</strain>
    </source>
</reference>
<dbReference type="Proteomes" id="UP000005546">
    <property type="component" value="Unassembled WGS sequence"/>
</dbReference>